<accession>A0ABQ2GMH3</accession>
<gene>
    <name evidence="1" type="ORF">GCM10009425_12120</name>
</gene>
<organism evidence="1 2">
    <name type="scientific">Pseudomonas asuensis</name>
    <dbReference type="NCBI Taxonomy" id="1825787"/>
    <lineage>
        <taxon>Bacteria</taxon>
        <taxon>Pseudomonadati</taxon>
        <taxon>Pseudomonadota</taxon>
        <taxon>Gammaproteobacteria</taxon>
        <taxon>Pseudomonadales</taxon>
        <taxon>Pseudomonadaceae</taxon>
        <taxon>Pseudomonas</taxon>
    </lineage>
</organism>
<sequence length="77" mass="8346">MVDCDGSLTITAAPVTGKSSLTWKLTSAQVQNPLLMDTVLTDIERALRKPAPANEPNVPDLMLATYTAGSRYLNLKR</sequence>
<proteinExistence type="predicted"/>
<name>A0ABQ2GMH3_9PSED</name>
<keyword evidence="2" id="KW-1185">Reference proteome</keyword>
<dbReference type="EMBL" id="BMNW01000002">
    <property type="protein sequence ID" value="GGM02419.1"/>
    <property type="molecule type" value="Genomic_DNA"/>
</dbReference>
<comment type="caution">
    <text evidence="1">The sequence shown here is derived from an EMBL/GenBank/DDBJ whole genome shotgun (WGS) entry which is preliminary data.</text>
</comment>
<reference evidence="2" key="1">
    <citation type="journal article" date="2019" name="Int. J. Syst. Evol. Microbiol.">
        <title>The Global Catalogue of Microorganisms (GCM) 10K type strain sequencing project: providing services to taxonomists for standard genome sequencing and annotation.</title>
        <authorList>
            <consortium name="The Broad Institute Genomics Platform"/>
            <consortium name="The Broad Institute Genome Sequencing Center for Infectious Disease"/>
            <person name="Wu L."/>
            <person name="Ma J."/>
        </authorList>
    </citation>
    <scope>NUCLEOTIDE SEQUENCE [LARGE SCALE GENOMIC DNA]</scope>
    <source>
        <strain evidence="2">JCM 13501</strain>
    </source>
</reference>
<dbReference type="Proteomes" id="UP000616499">
    <property type="component" value="Unassembled WGS sequence"/>
</dbReference>
<protein>
    <submittedName>
        <fullName evidence="1">Uncharacterized protein</fullName>
    </submittedName>
</protein>
<evidence type="ECO:0000313" key="2">
    <source>
        <dbReference type="Proteomes" id="UP000616499"/>
    </source>
</evidence>
<evidence type="ECO:0000313" key="1">
    <source>
        <dbReference type="EMBL" id="GGM02419.1"/>
    </source>
</evidence>